<dbReference type="HOGENOM" id="CLU_599960_0_0_1"/>
<feature type="region of interest" description="Disordered" evidence="1">
    <location>
        <begin position="379"/>
        <end position="456"/>
    </location>
</feature>
<reference evidence="3" key="1">
    <citation type="journal article" date="2013" name="Genome Announc.">
        <title>Draft genome sequence of the grapevine dieback fungus Eutypa lata UCR-EL1.</title>
        <authorList>
            <person name="Blanco-Ulate B."/>
            <person name="Rolshausen P.E."/>
            <person name="Cantu D."/>
        </authorList>
    </citation>
    <scope>NUCLEOTIDE SEQUENCE [LARGE SCALE GENOMIC DNA]</scope>
    <source>
        <strain evidence="3">UCR-EL1</strain>
    </source>
</reference>
<dbReference type="KEGG" id="ela:UCREL1_5637"/>
<proteinExistence type="predicted"/>
<dbReference type="EMBL" id="KB706454">
    <property type="protein sequence ID" value="EMR67361.1"/>
    <property type="molecule type" value="Genomic_DNA"/>
</dbReference>
<feature type="region of interest" description="Disordered" evidence="1">
    <location>
        <begin position="136"/>
        <end position="156"/>
    </location>
</feature>
<feature type="region of interest" description="Disordered" evidence="1">
    <location>
        <begin position="252"/>
        <end position="276"/>
    </location>
</feature>
<name>M7TBT8_EUTLA</name>
<dbReference type="OrthoDB" id="5222846at2759"/>
<dbReference type="Proteomes" id="UP000012174">
    <property type="component" value="Unassembled WGS sequence"/>
</dbReference>
<dbReference type="AlphaFoldDB" id="M7TBT8"/>
<organism evidence="2 3">
    <name type="scientific">Eutypa lata (strain UCR-EL1)</name>
    <name type="common">Grapevine dieback disease fungus</name>
    <name type="synonym">Eutypa armeniacae</name>
    <dbReference type="NCBI Taxonomy" id="1287681"/>
    <lineage>
        <taxon>Eukaryota</taxon>
        <taxon>Fungi</taxon>
        <taxon>Dikarya</taxon>
        <taxon>Ascomycota</taxon>
        <taxon>Pezizomycotina</taxon>
        <taxon>Sordariomycetes</taxon>
        <taxon>Xylariomycetidae</taxon>
        <taxon>Xylariales</taxon>
        <taxon>Diatrypaceae</taxon>
        <taxon>Eutypa</taxon>
    </lineage>
</organism>
<feature type="compositionally biased region" description="Low complexity" evidence="1">
    <location>
        <begin position="12"/>
        <end position="30"/>
    </location>
</feature>
<keyword evidence="3" id="KW-1185">Reference proteome</keyword>
<feature type="region of interest" description="Disordered" evidence="1">
    <location>
        <begin position="1"/>
        <end position="48"/>
    </location>
</feature>
<evidence type="ECO:0000313" key="3">
    <source>
        <dbReference type="Proteomes" id="UP000012174"/>
    </source>
</evidence>
<evidence type="ECO:0000313" key="2">
    <source>
        <dbReference type="EMBL" id="EMR67361.1"/>
    </source>
</evidence>
<gene>
    <name evidence="2" type="ORF">UCREL1_5637</name>
</gene>
<accession>M7TBT8</accession>
<sequence length="456" mass="49592">MAIMDMMEEGTNLPPSKNNNRNNKNAFASLTTPTTNIAEKTSKNREATATTVVATAKARRLLNGPSPEKGSGQDRFRDMMNSNKSTPFVMCDSRPSGPAPHISSGLSGLFPTSSGAYTAAPGMSGLTVQDRNQSGITATGGNAGLGRAGTNRDSHRPGKVQILSQECQKRGFNPQFTEWTTRDGGCMCSVDIHGVILYSSRSFASAVDAKQSLAGRAIGEVKKLPISSRVAPSVESAAIIGTPAKRDWIKKESQENQEYQQDRCHGQGKAQGHDDRYSHRLPPPFAPDTKPVAGPTRGYDYDYDMGDDEYAQGGSYYRGMSEVEAKREQTKNLILHIQALYDSGIDAPSSFVFTDELASRAFLEGFAIAGKLNLVARSHRDDSEQHVRPRSPHGGPSFDRLYYGQFQRRGGRDGGAGVAGGNRERSPPAPRGRIQREHRQRSPIRPRLSFDGTGHF</sequence>
<evidence type="ECO:0000256" key="1">
    <source>
        <dbReference type="SAM" id="MobiDB-lite"/>
    </source>
</evidence>
<protein>
    <submittedName>
        <fullName evidence="2">Uncharacterized protein</fullName>
    </submittedName>
</protein>